<dbReference type="PROSITE" id="PS01173">
    <property type="entry name" value="LIPASE_GDXG_HIS"/>
    <property type="match status" value="1"/>
</dbReference>
<reference evidence="4 5" key="1">
    <citation type="journal article" date="2020" name="Nat. Food">
        <title>A phased Vanilla planifolia genome enables genetic improvement of flavour and production.</title>
        <authorList>
            <person name="Hasing T."/>
            <person name="Tang H."/>
            <person name="Brym M."/>
            <person name="Khazi F."/>
            <person name="Huang T."/>
            <person name="Chambers A.H."/>
        </authorList>
    </citation>
    <scope>NUCLEOTIDE SEQUENCE [LARGE SCALE GENOMIC DNA]</scope>
    <source>
        <tissue evidence="4">Leaf</tissue>
    </source>
</reference>
<proteinExistence type="inferred from homology"/>
<dbReference type="OrthoDB" id="408631at2759"/>
<sequence length="323" mass="35749">MDPFSFLKITLNPDGTLTRHALLPISYPTGEDTPNSSVAVLSKDVPLNHARNTWIRIFLPTCSFSAGDKLPLIIYFHGGGFVFFSVASAPFHASSSRFSAAVPSLVLSVDYRLAPEHRLPAAYEDATDAILWVRAQARQRSSADPWLRDHADFSRCFLMGSSSGGNIAYRAAVLAAGLDLDPLKLEGLILNQPFFGGEIRTESEERMADDHILPLPANDLLWELALPLGANRDHEFCNPMAVEPEEEVVRRLPKCLVRGYVQDPLVDRQREFARMLARRGVRVVALLEEEGHHAIEIFQASKAAELVEQVGAFVRGNVGEHKL</sequence>
<evidence type="ECO:0000313" key="4">
    <source>
        <dbReference type="EMBL" id="KAG0458746.1"/>
    </source>
</evidence>
<dbReference type="PANTHER" id="PTHR23024">
    <property type="entry name" value="ARYLACETAMIDE DEACETYLASE"/>
    <property type="match status" value="1"/>
</dbReference>
<dbReference type="InterPro" id="IPR050466">
    <property type="entry name" value="Carboxylest/Gibb_receptor"/>
</dbReference>
<keyword evidence="2" id="KW-0378">Hydrolase</keyword>
<gene>
    <name evidence="4" type="ORF">HPP92_021874</name>
</gene>
<dbReference type="InterPro" id="IPR029058">
    <property type="entry name" value="AB_hydrolase_fold"/>
</dbReference>
<comment type="caution">
    <text evidence="4">The sequence shown here is derived from an EMBL/GenBank/DDBJ whole genome shotgun (WGS) entry which is preliminary data.</text>
</comment>
<dbReference type="InterPro" id="IPR013094">
    <property type="entry name" value="AB_hydrolase_3"/>
</dbReference>
<evidence type="ECO:0000259" key="3">
    <source>
        <dbReference type="Pfam" id="PF07859"/>
    </source>
</evidence>
<evidence type="ECO:0000256" key="1">
    <source>
        <dbReference type="ARBA" id="ARBA00010515"/>
    </source>
</evidence>
<dbReference type="Proteomes" id="UP000639772">
    <property type="component" value="Chromosome 12"/>
</dbReference>
<dbReference type="EMBL" id="JADCNM010000012">
    <property type="protein sequence ID" value="KAG0458746.1"/>
    <property type="molecule type" value="Genomic_DNA"/>
</dbReference>
<dbReference type="Pfam" id="PF07859">
    <property type="entry name" value="Abhydrolase_3"/>
    <property type="match status" value="1"/>
</dbReference>
<accession>A0A835PUN7</accession>
<protein>
    <recommendedName>
        <fullName evidence="3">Alpha/beta hydrolase fold-3 domain-containing protein</fullName>
    </recommendedName>
</protein>
<dbReference type="GO" id="GO:0016787">
    <property type="term" value="F:hydrolase activity"/>
    <property type="evidence" value="ECO:0007669"/>
    <property type="project" value="UniProtKB-KW"/>
</dbReference>
<evidence type="ECO:0000256" key="2">
    <source>
        <dbReference type="ARBA" id="ARBA00022801"/>
    </source>
</evidence>
<dbReference type="AlphaFoldDB" id="A0A835PUN7"/>
<dbReference type="PANTHER" id="PTHR23024:SF113">
    <property type="entry name" value="CARBOXYLESTERASE 8-RELATED"/>
    <property type="match status" value="1"/>
</dbReference>
<dbReference type="InterPro" id="IPR002168">
    <property type="entry name" value="Lipase_GDXG_HIS_AS"/>
</dbReference>
<name>A0A835PUN7_VANPL</name>
<dbReference type="SUPFAM" id="SSF53474">
    <property type="entry name" value="alpha/beta-Hydrolases"/>
    <property type="match status" value="1"/>
</dbReference>
<comment type="similarity">
    <text evidence="1">Belongs to the 'GDXG' lipolytic enzyme family.</text>
</comment>
<feature type="domain" description="Alpha/beta hydrolase fold-3" evidence="3">
    <location>
        <begin position="73"/>
        <end position="294"/>
    </location>
</feature>
<organism evidence="4 5">
    <name type="scientific">Vanilla planifolia</name>
    <name type="common">Vanilla</name>
    <dbReference type="NCBI Taxonomy" id="51239"/>
    <lineage>
        <taxon>Eukaryota</taxon>
        <taxon>Viridiplantae</taxon>
        <taxon>Streptophyta</taxon>
        <taxon>Embryophyta</taxon>
        <taxon>Tracheophyta</taxon>
        <taxon>Spermatophyta</taxon>
        <taxon>Magnoliopsida</taxon>
        <taxon>Liliopsida</taxon>
        <taxon>Asparagales</taxon>
        <taxon>Orchidaceae</taxon>
        <taxon>Vanilloideae</taxon>
        <taxon>Vanilleae</taxon>
        <taxon>Vanilla</taxon>
    </lineage>
</organism>
<dbReference type="Gene3D" id="3.40.50.1820">
    <property type="entry name" value="alpha/beta hydrolase"/>
    <property type="match status" value="1"/>
</dbReference>
<evidence type="ECO:0000313" key="5">
    <source>
        <dbReference type="Proteomes" id="UP000639772"/>
    </source>
</evidence>